<feature type="region of interest" description="Disordered" evidence="1">
    <location>
        <begin position="1"/>
        <end position="81"/>
    </location>
</feature>
<dbReference type="Proteomes" id="UP000230605">
    <property type="component" value="Chromosome 3"/>
</dbReference>
<proteinExistence type="predicted"/>
<evidence type="ECO:0000256" key="1">
    <source>
        <dbReference type="SAM" id="MobiDB-lite"/>
    </source>
</evidence>
<dbReference type="AlphaFoldDB" id="A0A2G5I2Y9"/>
<name>A0A2G5I2Y9_CERBT</name>
<reference evidence="2 4" key="1">
    <citation type="submission" date="2015-10" db="EMBL/GenBank/DDBJ databases">
        <title>The cercosporin biosynthetic gene cluster was horizontally transferred to several fungal lineages and shown to be expanded in Cercospora beticola based on microsynteny with recipient genomes.</title>
        <authorList>
            <person name="De Jonge R."/>
            <person name="Ebert M.K."/>
            <person name="Suttle J.C."/>
            <person name="Jurick Ii W.M."/>
            <person name="Secor G.A."/>
            <person name="Thomma B.P."/>
            <person name="Van De Peer Y."/>
            <person name="Bolton M.D."/>
        </authorList>
    </citation>
    <scope>NUCLEOTIDE SEQUENCE [LARGE SCALE GENOMIC DNA]</scope>
    <source>
        <strain evidence="2 4">09-40</strain>
    </source>
</reference>
<keyword evidence="5" id="KW-1185">Reference proteome</keyword>
<evidence type="ECO:0000313" key="5">
    <source>
        <dbReference type="Proteomes" id="UP001302367"/>
    </source>
</evidence>
<reference evidence="3 5" key="2">
    <citation type="submission" date="2023-09" db="EMBL/GenBank/DDBJ databases">
        <title>Complete-Gapless Cercospora beticola genome.</title>
        <authorList>
            <person name="Wyatt N.A."/>
            <person name="Spanner R.E."/>
            <person name="Bolton M.D."/>
        </authorList>
    </citation>
    <scope>NUCLEOTIDE SEQUENCE [LARGE SCALE GENOMIC DNA]</scope>
    <source>
        <strain evidence="3">Cb09-40</strain>
    </source>
</reference>
<evidence type="ECO:0000313" key="3">
    <source>
        <dbReference type="EMBL" id="WPB00134.1"/>
    </source>
</evidence>
<feature type="compositionally biased region" description="Polar residues" evidence="1">
    <location>
        <begin position="65"/>
        <end position="81"/>
    </location>
</feature>
<dbReference type="Proteomes" id="UP001302367">
    <property type="component" value="Chromosome 3"/>
</dbReference>
<dbReference type="EMBL" id="LKMD01000101">
    <property type="protein sequence ID" value="PIA99174.1"/>
    <property type="molecule type" value="Genomic_DNA"/>
</dbReference>
<dbReference type="EMBL" id="CP134186">
    <property type="protein sequence ID" value="WPB00134.1"/>
    <property type="molecule type" value="Genomic_DNA"/>
</dbReference>
<protein>
    <submittedName>
        <fullName evidence="2">Uncharacterized protein</fullName>
    </submittedName>
</protein>
<feature type="compositionally biased region" description="Low complexity" evidence="1">
    <location>
        <begin position="28"/>
        <end position="41"/>
    </location>
</feature>
<organism evidence="2 4">
    <name type="scientific">Cercospora beticola</name>
    <name type="common">Sugarbeet leaf spot fungus</name>
    <dbReference type="NCBI Taxonomy" id="122368"/>
    <lineage>
        <taxon>Eukaryota</taxon>
        <taxon>Fungi</taxon>
        <taxon>Dikarya</taxon>
        <taxon>Ascomycota</taxon>
        <taxon>Pezizomycotina</taxon>
        <taxon>Dothideomycetes</taxon>
        <taxon>Dothideomycetidae</taxon>
        <taxon>Mycosphaerellales</taxon>
        <taxon>Mycosphaerellaceae</taxon>
        <taxon>Cercospora</taxon>
    </lineage>
</organism>
<evidence type="ECO:0000313" key="4">
    <source>
        <dbReference type="Proteomes" id="UP000230605"/>
    </source>
</evidence>
<accession>A0A2G5I2Y9</accession>
<sequence>MDSNREADPMDEGWNPGDRTDTYDVNGSVARSSVRSSIAPSWNDDVDRMDEDLDADNVHGPKSTGFGSSRQTCSFNKASSAPSTSVRVSTELVAAEAVPDDVEVKVEEEDVDESNELLDDERALVQREYLISDVESAEMQLQLLFEDTRWRLHEPLDYDEYDNVHYLSQEFARSLLSDQFIDAPVDQVLDEFQAAMSPDLAARFARFDQKVRAYDPASAPPATIDVSTVWPAGDGAVLDHFQKRLKAELEKIENLHIPDTRLKLLSSSFSSPFACLMSYPCKGRGKFEHYYQIADVAFPSIAWSRLLIMDFPDELGSHRLASTIQRFCTTWNFTTVSKAWRPSL</sequence>
<evidence type="ECO:0000313" key="2">
    <source>
        <dbReference type="EMBL" id="PIA99174.1"/>
    </source>
</evidence>
<gene>
    <name evidence="2" type="ORF">CB0940_02972</name>
    <name evidence="3" type="ORF">RHO25_004753</name>
</gene>